<evidence type="ECO:0000313" key="4">
    <source>
        <dbReference type="Proteomes" id="UP001500027"/>
    </source>
</evidence>
<dbReference type="Pfam" id="PF13616">
    <property type="entry name" value="Rotamase_3"/>
    <property type="match status" value="1"/>
</dbReference>
<dbReference type="InterPro" id="IPR046357">
    <property type="entry name" value="PPIase_dom_sf"/>
</dbReference>
<dbReference type="RefSeq" id="WP_170181011.1">
    <property type="nucleotide sequence ID" value="NZ_BAABAV010000003.1"/>
</dbReference>
<name>A0ABP8EEJ3_9FLAO</name>
<sequence length="213" mass="24796">MLKNTLLYLFIFITPLVVAQNSIEKDLDSVNSFEKAKAYLKTKTFKKHKFIVFNEEKHKTTLAKDLLKLGLGATKTYENDYEKTVYKVVDKVTIPSYRASYIYLDGSKYTIDEIKIMQQNIIRKYKDGASFDFLAKQYSMDANARRGGDTGWFSKGKMHPEFERNITTINENSLDDIYAVDIPSKNWHYVVLNTYKPKEISEIRVLKIVDDIE</sequence>
<keyword evidence="4" id="KW-1185">Reference proteome</keyword>
<dbReference type="InterPro" id="IPR000297">
    <property type="entry name" value="PPIase_PpiC"/>
</dbReference>
<reference evidence="4" key="1">
    <citation type="journal article" date="2019" name="Int. J. Syst. Evol. Microbiol.">
        <title>The Global Catalogue of Microorganisms (GCM) 10K type strain sequencing project: providing services to taxonomists for standard genome sequencing and annotation.</title>
        <authorList>
            <consortium name="The Broad Institute Genomics Platform"/>
            <consortium name="The Broad Institute Genome Sequencing Center for Infectious Disease"/>
            <person name="Wu L."/>
            <person name="Ma J."/>
        </authorList>
    </citation>
    <scope>NUCLEOTIDE SEQUENCE [LARGE SCALE GENOMIC DNA]</scope>
    <source>
        <strain evidence="4">JCM 17452</strain>
    </source>
</reference>
<comment type="caution">
    <text evidence="3">The sequence shown here is derived from an EMBL/GenBank/DDBJ whole genome shotgun (WGS) entry which is preliminary data.</text>
</comment>
<protein>
    <recommendedName>
        <fullName evidence="2">PpiC domain-containing protein</fullName>
    </recommendedName>
</protein>
<keyword evidence="1" id="KW-0697">Rotamase</keyword>
<dbReference type="Gene3D" id="3.10.50.40">
    <property type="match status" value="1"/>
</dbReference>
<dbReference type="PROSITE" id="PS50198">
    <property type="entry name" value="PPIC_PPIASE_2"/>
    <property type="match status" value="1"/>
</dbReference>
<evidence type="ECO:0000256" key="1">
    <source>
        <dbReference type="PROSITE-ProRule" id="PRU00278"/>
    </source>
</evidence>
<dbReference type="EMBL" id="BAABAV010000003">
    <property type="protein sequence ID" value="GAA4270479.1"/>
    <property type="molecule type" value="Genomic_DNA"/>
</dbReference>
<keyword evidence="1" id="KW-0413">Isomerase</keyword>
<dbReference type="Proteomes" id="UP001500027">
    <property type="component" value="Unassembled WGS sequence"/>
</dbReference>
<organism evidence="3 4">
    <name type="scientific">Hyunsoonleella aestuarii</name>
    <dbReference type="NCBI Taxonomy" id="912802"/>
    <lineage>
        <taxon>Bacteria</taxon>
        <taxon>Pseudomonadati</taxon>
        <taxon>Bacteroidota</taxon>
        <taxon>Flavobacteriia</taxon>
        <taxon>Flavobacteriales</taxon>
        <taxon>Flavobacteriaceae</taxon>
    </lineage>
</organism>
<proteinExistence type="predicted"/>
<gene>
    <name evidence="3" type="ORF">GCM10022257_25800</name>
</gene>
<dbReference type="SUPFAM" id="SSF54534">
    <property type="entry name" value="FKBP-like"/>
    <property type="match status" value="1"/>
</dbReference>
<evidence type="ECO:0000313" key="3">
    <source>
        <dbReference type="EMBL" id="GAA4270479.1"/>
    </source>
</evidence>
<accession>A0ABP8EEJ3</accession>
<evidence type="ECO:0000259" key="2">
    <source>
        <dbReference type="PROSITE" id="PS50198"/>
    </source>
</evidence>
<feature type="domain" description="PpiC" evidence="2">
    <location>
        <begin position="94"/>
        <end position="194"/>
    </location>
</feature>